<evidence type="ECO:0008006" key="4">
    <source>
        <dbReference type="Google" id="ProtNLM"/>
    </source>
</evidence>
<gene>
    <name evidence="2" type="ORF">SAMN02745724_00623</name>
</gene>
<organism evidence="2 3">
    <name type="scientific">Pseudoalteromonas denitrificans DSM 6059</name>
    <dbReference type="NCBI Taxonomy" id="1123010"/>
    <lineage>
        <taxon>Bacteria</taxon>
        <taxon>Pseudomonadati</taxon>
        <taxon>Pseudomonadota</taxon>
        <taxon>Gammaproteobacteria</taxon>
        <taxon>Alteromonadales</taxon>
        <taxon>Pseudoalteromonadaceae</taxon>
        <taxon>Pseudoalteromonas</taxon>
    </lineage>
</organism>
<dbReference type="Proteomes" id="UP000198862">
    <property type="component" value="Unassembled WGS sequence"/>
</dbReference>
<proteinExistence type="predicted"/>
<evidence type="ECO:0000256" key="1">
    <source>
        <dbReference type="SAM" id="SignalP"/>
    </source>
</evidence>
<dbReference type="EMBL" id="FOLO01000003">
    <property type="protein sequence ID" value="SFB98352.1"/>
    <property type="molecule type" value="Genomic_DNA"/>
</dbReference>
<keyword evidence="3" id="KW-1185">Reference proteome</keyword>
<evidence type="ECO:0000313" key="2">
    <source>
        <dbReference type="EMBL" id="SFB98352.1"/>
    </source>
</evidence>
<keyword evidence="1" id="KW-0732">Signal</keyword>
<reference evidence="2 3" key="1">
    <citation type="submission" date="2016-10" db="EMBL/GenBank/DDBJ databases">
        <authorList>
            <person name="de Groot N.N."/>
        </authorList>
    </citation>
    <scope>NUCLEOTIDE SEQUENCE [LARGE SCALE GENOMIC DNA]</scope>
    <source>
        <strain evidence="2 3">DSM 6059</strain>
    </source>
</reference>
<dbReference type="STRING" id="1123010.SAMN02745724_00623"/>
<name>A0A1I1FH89_9GAMM</name>
<feature type="signal peptide" evidence="1">
    <location>
        <begin position="1"/>
        <end position="21"/>
    </location>
</feature>
<accession>A0A1I1FH89</accession>
<protein>
    <recommendedName>
        <fullName evidence="4">DUF2946 domain-containing protein</fullName>
    </recommendedName>
</protein>
<dbReference type="AlphaFoldDB" id="A0A1I1FH89"/>
<dbReference type="OrthoDB" id="6293305at2"/>
<dbReference type="RefSeq" id="WP_091979829.1">
    <property type="nucleotide sequence ID" value="NZ_FOLO01000003.1"/>
</dbReference>
<feature type="chain" id="PRO_5011469487" description="DUF2946 domain-containing protein" evidence="1">
    <location>
        <begin position="22"/>
        <end position="124"/>
    </location>
</feature>
<sequence length="124" mass="14374">MLKTRLLFLLVTLLMCQPVLDIIDVQHHNEKLNQTSQLLSQQSELDSHCEENKDHQLHDFEHKTISQELDNQNDCSHCYSCHVGIYLPQVVSNTNILFNKDSAQTLRATFNSQYIDPEQRPPIS</sequence>
<evidence type="ECO:0000313" key="3">
    <source>
        <dbReference type="Proteomes" id="UP000198862"/>
    </source>
</evidence>